<feature type="compositionally biased region" description="Basic and acidic residues" evidence="5">
    <location>
        <begin position="422"/>
        <end position="432"/>
    </location>
</feature>
<feature type="compositionally biased region" description="Polar residues" evidence="5">
    <location>
        <begin position="292"/>
        <end position="312"/>
    </location>
</feature>
<comment type="caution">
    <text evidence="7">The sequence shown here is derived from an EMBL/GenBank/DDBJ whole genome shotgun (WGS) entry which is preliminary data.</text>
</comment>
<feature type="compositionally biased region" description="Low complexity" evidence="5">
    <location>
        <begin position="910"/>
        <end position="931"/>
    </location>
</feature>
<feature type="compositionally biased region" description="Basic and acidic residues" evidence="5">
    <location>
        <begin position="197"/>
        <end position="212"/>
    </location>
</feature>
<evidence type="ECO:0000256" key="6">
    <source>
        <dbReference type="SAM" id="Phobius"/>
    </source>
</evidence>
<keyword evidence="6" id="KW-0812">Transmembrane</keyword>
<feature type="transmembrane region" description="Helical" evidence="6">
    <location>
        <begin position="500"/>
        <end position="522"/>
    </location>
</feature>
<feature type="compositionally biased region" description="Basic and acidic residues" evidence="5">
    <location>
        <begin position="315"/>
        <end position="324"/>
    </location>
</feature>
<evidence type="ECO:0000256" key="3">
    <source>
        <dbReference type="ARBA" id="ARBA00023136"/>
    </source>
</evidence>
<feature type="region of interest" description="Disordered" evidence="5">
    <location>
        <begin position="843"/>
        <end position="885"/>
    </location>
</feature>
<feature type="region of interest" description="Disordered" evidence="5">
    <location>
        <begin position="34"/>
        <end position="114"/>
    </location>
</feature>
<keyword evidence="3 6" id="KW-0472">Membrane</keyword>
<feature type="region of interest" description="Disordered" evidence="5">
    <location>
        <begin position="197"/>
        <end position="254"/>
    </location>
</feature>
<feature type="coiled-coil region" evidence="4">
    <location>
        <begin position="984"/>
        <end position="1064"/>
    </location>
</feature>
<sequence length="1319" mass="147819">MVLIIIILKTSIATRHIATITNNLEHNLLMNMKRRDGSGHHHPNNQHSNLQDKHHASKKKGQSRVSVTKSAGSSSTSLTKTSSSSSSDSSSDSSSSCSSTSKTSISNSSFSSSSCSSSCSSWASDASLDKLPFSCGSKRSSHCPRYSWSCVDISRGRRAFEDDENCGDVMPLLDADGQLKISKGVEKSLIVNEKGRETLKKKSQKDSQREKNNYAQQQLCGKGSTNIRKTKSMEVLSRKGYHSSSGELDEKTLEKRKKDAHKNFVKEKMKFSAFLNEITLQVLSPSRLSSLGVTNVQRPTSPGQTSISSKTMSPRPEHKRDKGSKTTRRRVGSTASTEASIANSHASKHSHTSKHSHSKHKAHPQKYYNCNKHSCSEKDLSREQLQQGIPRHNNSESDSSNSSYSSESYSSSAEQSHKRQKPQTDSKEQSDSHHHHYNHNSPNPITIALIQSLIIIMAKQTIITIMVIQSLTTIILMHHLVFIITTKALITVMPIKTPNTITVCLIPLIVMFIRNLITIPPIKIHIITINHKKTLITSIPSKAFMLIMTLIIINHIQNLTAINPILIFIPYMLIPNLIPINLTHTVITIKPIQTLITIKLIQTLITIKPIQTLITIKPIQTLITIKPIQTLITIKPIQTLITIKPIQTLITIKPIQTLITIKPIQTLITIKPIQTLITIKPIQTLITIKPIQTLITIKPIQTFIRIKLIQTPISIKPILTFISIKPIQMDVTSIIIHPIQNLRNIPQHHIDIYHSDSHSPASLHHQHGVHHNQTLFINSGTQEHNSEDHPYPAPPGSHYHHHPFSSPEHCHNSHNSSESNHHKTYSKSNPFCSSPPLHLQCSDYDSSDTKSHQQTLHHHSLPHKISNSDHHNHASVSESESSLCQSHFNEHDLVEDPQSYRRYSPVGHRSISPHSIKSDSSASSTIQDDQSTVSYQDPSSFPKEKNAELEKLMMLKEQNEVLHHSLLQTTVRMECMGAEFKTGHQLLESELQRTRIELNTLMEHFTKLQNNYSCTQQNNHLLEKKLHCVAQCMDGEREQLNLRISELTEQLSSAKTTIQSLETMHVTSMLQDALVKHLKADESMPPHPIAPPPSQFIDHFDKVSMYADDLPLGTLQEEEESDWSEIGEEVQNYVPRGSQGNYQWQQGQVSWERMSQYCKGNVDTGSESGGEETFCHPHGLQIPHLKFTVHPETLPVPTTDVSLARFKQSPNGPACDLYSITEVRTLGSPIRVLSASLEEIHSIGLQQEDHGSLRSNKSMMDLHQSQVDTGQVSNDVEIVSNWIEVDSQTKGEDIKGITDLKSAQKMLNHFVHEGESTHL</sequence>
<reference evidence="7 8" key="1">
    <citation type="journal article" date="2019" name="Sci. Data">
        <title>Hybrid genome assembly and annotation of Danionella translucida.</title>
        <authorList>
            <person name="Kadobianskyi M."/>
            <person name="Schulze L."/>
            <person name="Schuelke M."/>
            <person name="Judkewitz B."/>
        </authorList>
    </citation>
    <scope>NUCLEOTIDE SEQUENCE [LARGE SCALE GENOMIC DNA]</scope>
    <source>
        <strain evidence="7 8">Bolton</strain>
    </source>
</reference>
<evidence type="ECO:0000256" key="1">
    <source>
        <dbReference type="ARBA" id="ARBA00004170"/>
    </source>
</evidence>
<feature type="compositionally biased region" description="Polar residues" evidence="5">
    <location>
        <begin position="213"/>
        <end position="227"/>
    </location>
</feature>
<evidence type="ECO:0000256" key="4">
    <source>
        <dbReference type="SAM" id="Coils"/>
    </source>
</evidence>
<keyword evidence="4" id="KW-0175">Coiled coil</keyword>
<organism evidence="7 8">
    <name type="scientific">Danionella cerebrum</name>
    <dbReference type="NCBI Taxonomy" id="2873325"/>
    <lineage>
        <taxon>Eukaryota</taxon>
        <taxon>Metazoa</taxon>
        <taxon>Chordata</taxon>
        <taxon>Craniata</taxon>
        <taxon>Vertebrata</taxon>
        <taxon>Euteleostomi</taxon>
        <taxon>Actinopterygii</taxon>
        <taxon>Neopterygii</taxon>
        <taxon>Teleostei</taxon>
        <taxon>Ostariophysi</taxon>
        <taxon>Cypriniformes</taxon>
        <taxon>Danionidae</taxon>
        <taxon>Danioninae</taxon>
        <taxon>Danionella</taxon>
    </lineage>
</organism>
<keyword evidence="8" id="KW-1185">Reference proteome</keyword>
<accession>A0A553MUB5</accession>
<keyword evidence="6" id="KW-1133">Transmembrane helix</keyword>
<evidence type="ECO:0000313" key="7">
    <source>
        <dbReference type="EMBL" id="TRY56768.1"/>
    </source>
</evidence>
<dbReference type="Proteomes" id="UP000316079">
    <property type="component" value="Unassembled WGS sequence"/>
</dbReference>
<dbReference type="GO" id="GO:0016020">
    <property type="term" value="C:membrane"/>
    <property type="evidence" value="ECO:0007669"/>
    <property type="project" value="UniProtKB-SubCell"/>
</dbReference>
<proteinExistence type="predicted"/>
<dbReference type="InterPro" id="IPR043441">
    <property type="entry name" value="Tjap1/BEGAIN"/>
</dbReference>
<protein>
    <submittedName>
        <fullName evidence="7">Uncharacterized protein</fullName>
    </submittedName>
</protein>
<feature type="compositionally biased region" description="Polar residues" evidence="5">
    <location>
        <begin position="333"/>
        <end position="343"/>
    </location>
</feature>
<dbReference type="OrthoDB" id="9908814at2759"/>
<gene>
    <name evidence="7" type="ORF">DNTS_028627</name>
</gene>
<dbReference type="GO" id="GO:0005802">
    <property type="term" value="C:trans-Golgi network"/>
    <property type="evidence" value="ECO:0007669"/>
    <property type="project" value="TreeGrafter"/>
</dbReference>
<feature type="compositionally biased region" description="Low complexity" evidence="5">
    <location>
        <begin position="66"/>
        <end position="114"/>
    </location>
</feature>
<feature type="compositionally biased region" description="Basic residues" evidence="5">
    <location>
        <begin position="346"/>
        <end position="364"/>
    </location>
</feature>
<comment type="subcellular location">
    <subcellularLocation>
        <location evidence="1">Membrane</location>
        <topology evidence="1">Peripheral membrane protein</topology>
    </subcellularLocation>
</comment>
<feature type="transmembrane region" description="Helical" evidence="6">
    <location>
        <begin position="543"/>
        <end position="573"/>
    </location>
</feature>
<feature type="region of interest" description="Disordered" evidence="5">
    <location>
        <begin position="781"/>
        <end position="829"/>
    </location>
</feature>
<evidence type="ECO:0000256" key="2">
    <source>
        <dbReference type="ARBA" id="ARBA00022553"/>
    </source>
</evidence>
<dbReference type="EMBL" id="SRMA01027263">
    <property type="protein sequence ID" value="TRY56768.1"/>
    <property type="molecule type" value="Genomic_DNA"/>
</dbReference>
<keyword evidence="2" id="KW-0597">Phosphoprotein</keyword>
<feature type="compositionally biased region" description="Low complexity" evidence="5">
    <location>
        <begin position="396"/>
        <end position="412"/>
    </location>
</feature>
<feature type="region of interest" description="Disordered" evidence="5">
    <location>
        <begin position="292"/>
        <end position="365"/>
    </location>
</feature>
<dbReference type="PANTHER" id="PTHR28664:SF3">
    <property type="entry name" value="TIGHT JUNCTION-ASSOCIATED PROTEIN 1"/>
    <property type="match status" value="1"/>
</dbReference>
<feature type="region of interest" description="Disordered" evidence="5">
    <location>
        <begin position="903"/>
        <end position="943"/>
    </location>
</feature>
<evidence type="ECO:0000256" key="5">
    <source>
        <dbReference type="SAM" id="MobiDB-lite"/>
    </source>
</evidence>
<feature type="region of interest" description="Disordered" evidence="5">
    <location>
        <begin position="378"/>
        <end position="441"/>
    </location>
</feature>
<evidence type="ECO:0000313" key="8">
    <source>
        <dbReference type="Proteomes" id="UP000316079"/>
    </source>
</evidence>
<name>A0A553MUB5_9TELE</name>
<dbReference type="GO" id="GO:0007030">
    <property type="term" value="P:Golgi organization"/>
    <property type="evidence" value="ECO:0007669"/>
    <property type="project" value="TreeGrafter"/>
</dbReference>
<dbReference type="PANTHER" id="PTHR28664">
    <property type="entry name" value="TIGHT JUNCTION-ASSOCIATED PROTEIN 1"/>
    <property type="match status" value="1"/>
</dbReference>